<dbReference type="OrthoDB" id="6346805at2759"/>
<organism evidence="3 4">
    <name type="scientific">Phaedon cochleariae</name>
    <name type="common">Mustard beetle</name>
    <dbReference type="NCBI Taxonomy" id="80249"/>
    <lineage>
        <taxon>Eukaryota</taxon>
        <taxon>Metazoa</taxon>
        <taxon>Ecdysozoa</taxon>
        <taxon>Arthropoda</taxon>
        <taxon>Hexapoda</taxon>
        <taxon>Insecta</taxon>
        <taxon>Pterygota</taxon>
        <taxon>Neoptera</taxon>
        <taxon>Endopterygota</taxon>
        <taxon>Coleoptera</taxon>
        <taxon>Polyphaga</taxon>
        <taxon>Cucujiformia</taxon>
        <taxon>Chrysomeloidea</taxon>
        <taxon>Chrysomelidae</taxon>
        <taxon>Chrysomelinae</taxon>
        <taxon>Chrysomelini</taxon>
        <taxon>Phaedon</taxon>
    </lineage>
</organism>
<evidence type="ECO:0000313" key="3">
    <source>
        <dbReference type="EMBL" id="CAG9820295.1"/>
    </source>
</evidence>
<proteinExistence type="predicted"/>
<evidence type="ECO:0000313" key="4">
    <source>
        <dbReference type="Proteomes" id="UP001153737"/>
    </source>
</evidence>
<evidence type="ECO:0000256" key="2">
    <source>
        <dbReference type="SAM" id="SignalP"/>
    </source>
</evidence>
<dbReference type="AlphaFoldDB" id="A0A9N9SK72"/>
<reference evidence="3" key="1">
    <citation type="submission" date="2022-01" db="EMBL/GenBank/DDBJ databases">
        <authorList>
            <person name="King R."/>
        </authorList>
    </citation>
    <scope>NUCLEOTIDE SEQUENCE</scope>
</reference>
<sequence length="179" mass="19436">MRVKLLVPLLIGCACLVESLPATSKRIDDSVEFVDPNYNFGDQPIIDTGAFDGPSFSNPFGGLFENLEVGGNSFPVPHLPGADNLDLGKGNTTSVTKVIDGHKVVINDTEYKKSDEFGESFFHFRVVDVQPDDTSTEKDAEGTASSTPRDTETVEDSLENEIPKGREIVRDGPEKLMTA</sequence>
<evidence type="ECO:0000256" key="1">
    <source>
        <dbReference type="SAM" id="MobiDB-lite"/>
    </source>
</evidence>
<dbReference type="PROSITE" id="PS51257">
    <property type="entry name" value="PROKAR_LIPOPROTEIN"/>
    <property type="match status" value="1"/>
</dbReference>
<reference evidence="3" key="2">
    <citation type="submission" date="2022-10" db="EMBL/GenBank/DDBJ databases">
        <authorList>
            <consortium name="ENA_rothamsted_submissions"/>
            <consortium name="culmorum"/>
            <person name="King R."/>
        </authorList>
    </citation>
    <scope>NUCLEOTIDE SEQUENCE</scope>
</reference>
<dbReference type="Proteomes" id="UP001153737">
    <property type="component" value="Chromosome 3"/>
</dbReference>
<feature type="compositionally biased region" description="Basic and acidic residues" evidence="1">
    <location>
        <begin position="161"/>
        <end position="179"/>
    </location>
</feature>
<feature type="signal peptide" evidence="2">
    <location>
        <begin position="1"/>
        <end position="19"/>
    </location>
</feature>
<dbReference type="EMBL" id="OU896709">
    <property type="protein sequence ID" value="CAG9820295.1"/>
    <property type="molecule type" value="Genomic_DNA"/>
</dbReference>
<accession>A0A9N9SK72</accession>
<keyword evidence="4" id="KW-1185">Reference proteome</keyword>
<feature type="region of interest" description="Disordered" evidence="1">
    <location>
        <begin position="132"/>
        <end position="179"/>
    </location>
</feature>
<keyword evidence="2" id="KW-0732">Signal</keyword>
<protein>
    <submittedName>
        <fullName evidence="3">Uncharacterized protein</fullName>
    </submittedName>
</protein>
<name>A0A9N9SK72_PHACE</name>
<gene>
    <name evidence="3" type="ORF">PHAECO_LOCUS6941</name>
</gene>
<feature type="chain" id="PRO_5040241570" evidence="2">
    <location>
        <begin position="20"/>
        <end position="179"/>
    </location>
</feature>